<dbReference type="Gene3D" id="1.10.132.90">
    <property type="match status" value="1"/>
</dbReference>
<dbReference type="InterPro" id="IPR041651">
    <property type="entry name" value="DUF5610"/>
</dbReference>
<dbReference type="Proteomes" id="UP000019276">
    <property type="component" value="Unassembled WGS sequence"/>
</dbReference>
<reference evidence="3 4" key="1">
    <citation type="journal article" date="2014" name="Genome Announc.">
        <title>Draft Genome Sequence of the Agar-Degrading Bacterium Catenovulum sp. Strain DS-2, Isolated from Intestines of Haliotis diversicolor.</title>
        <authorList>
            <person name="Shan D."/>
            <person name="Li X."/>
            <person name="Gu Z."/>
            <person name="Wei G."/>
            <person name="Gao Z."/>
            <person name="Shao Z."/>
        </authorList>
    </citation>
    <scope>NUCLEOTIDE SEQUENCE [LARGE SCALE GENOMIC DNA]</scope>
    <source>
        <strain evidence="3 4">DS-2</strain>
    </source>
</reference>
<dbReference type="OrthoDB" id="7366224at2"/>
<name>W7QN24_9ALTE</name>
<dbReference type="AlphaFoldDB" id="W7QN24"/>
<organism evidence="3 4">
    <name type="scientific">Catenovulum agarivorans DS-2</name>
    <dbReference type="NCBI Taxonomy" id="1328313"/>
    <lineage>
        <taxon>Bacteria</taxon>
        <taxon>Pseudomonadati</taxon>
        <taxon>Pseudomonadota</taxon>
        <taxon>Gammaproteobacteria</taxon>
        <taxon>Alteromonadales</taxon>
        <taxon>Alteromonadaceae</taxon>
        <taxon>Catenovulum</taxon>
    </lineage>
</organism>
<dbReference type="Pfam" id="PF18433">
    <property type="entry name" value="DUF5610"/>
    <property type="match status" value="1"/>
</dbReference>
<protein>
    <recommendedName>
        <fullName evidence="2">DUF5610 domain-containing protein</fullName>
    </recommendedName>
</protein>
<dbReference type="RefSeq" id="WP_035014354.1">
    <property type="nucleotide sequence ID" value="NZ_ARZY01000013.1"/>
</dbReference>
<gene>
    <name evidence="3" type="ORF">DS2_08760</name>
</gene>
<accession>W7QN24</accession>
<evidence type="ECO:0000259" key="2">
    <source>
        <dbReference type="Pfam" id="PF18433"/>
    </source>
</evidence>
<keyword evidence="4" id="KW-1185">Reference proteome</keyword>
<feature type="compositionally biased region" description="Polar residues" evidence="1">
    <location>
        <begin position="1"/>
        <end position="33"/>
    </location>
</feature>
<comment type="caution">
    <text evidence="3">The sequence shown here is derived from an EMBL/GenBank/DDBJ whole genome shotgun (WGS) entry which is preliminary data.</text>
</comment>
<feature type="region of interest" description="Disordered" evidence="1">
    <location>
        <begin position="1"/>
        <end position="40"/>
    </location>
</feature>
<dbReference type="EMBL" id="ARZY01000013">
    <property type="protein sequence ID" value="EWH10352.1"/>
    <property type="molecule type" value="Genomic_DNA"/>
</dbReference>
<evidence type="ECO:0000313" key="3">
    <source>
        <dbReference type="EMBL" id="EWH10352.1"/>
    </source>
</evidence>
<evidence type="ECO:0000313" key="4">
    <source>
        <dbReference type="Proteomes" id="UP000019276"/>
    </source>
</evidence>
<evidence type="ECO:0000256" key="1">
    <source>
        <dbReference type="SAM" id="MobiDB-lite"/>
    </source>
</evidence>
<dbReference type="STRING" id="1328313.DS2_08760"/>
<proteinExistence type="predicted"/>
<feature type="domain" description="DUF5610" evidence="2">
    <location>
        <begin position="55"/>
        <end position="181"/>
    </location>
</feature>
<dbReference type="PATRIC" id="fig|1328313.3.peg.1790"/>
<dbReference type="eggNOG" id="COG3170">
    <property type="taxonomic scope" value="Bacteria"/>
</dbReference>
<sequence length="418" mass="46477">MDISNITNQTEKTLPTSRNQSASARSLQPESTGNNAQANVQNNPVEDQAHISQQSTSKLGLSILQQNFSQQLQIWQKRSTEQLQSQPTSFEDIKARNDKLFDFEAVANNVLKFVDGVITSAQESGAESEQLNEMLSQARKGVAKGVSEAKKMLGVSDEQDDDLANGIKQAHSLINRGLDDIYNRINDVNQANTVSEAGLQTQVTQSNSTKLELTTKDGDRVVIDFSALREQINIVQANRVESEQQSQEGFYSLSSKYSQESLHFSVEGELDEDELAAISDLVKNVGSVADEFFNGDVEAAYEQALKLGFDKDEISDFALDLNKRVSQSTVAYQMYTENSSDKLPNSVKQPIQEYVEQLKDLVAQGRAQLQDQQEVAHLVSQVLSNQFQLEGNELLEAVNRFNHFNQQLLNSGDEDKNE</sequence>